<organism evidence="1 2">
    <name type="scientific">Portunus trituberculatus</name>
    <name type="common">Swimming crab</name>
    <name type="synonym">Neptunus trituberculatus</name>
    <dbReference type="NCBI Taxonomy" id="210409"/>
    <lineage>
        <taxon>Eukaryota</taxon>
        <taxon>Metazoa</taxon>
        <taxon>Ecdysozoa</taxon>
        <taxon>Arthropoda</taxon>
        <taxon>Crustacea</taxon>
        <taxon>Multicrustacea</taxon>
        <taxon>Malacostraca</taxon>
        <taxon>Eumalacostraca</taxon>
        <taxon>Eucarida</taxon>
        <taxon>Decapoda</taxon>
        <taxon>Pleocyemata</taxon>
        <taxon>Brachyura</taxon>
        <taxon>Eubrachyura</taxon>
        <taxon>Portunoidea</taxon>
        <taxon>Portunidae</taxon>
        <taxon>Portuninae</taxon>
        <taxon>Portunus</taxon>
    </lineage>
</organism>
<dbReference type="Proteomes" id="UP000324222">
    <property type="component" value="Unassembled WGS sequence"/>
</dbReference>
<comment type="caution">
    <text evidence="1">The sequence shown here is derived from an EMBL/GenBank/DDBJ whole genome shotgun (WGS) entry which is preliminary data.</text>
</comment>
<name>A0A5B7KD85_PORTR</name>
<reference evidence="1 2" key="1">
    <citation type="submission" date="2019-05" db="EMBL/GenBank/DDBJ databases">
        <title>Another draft genome of Portunus trituberculatus and its Hox gene families provides insights of decapod evolution.</title>
        <authorList>
            <person name="Jeong J.-H."/>
            <person name="Song I."/>
            <person name="Kim S."/>
            <person name="Choi T."/>
            <person name="Kim D."/>
            <person name="Ryu S."/>
            <person name="Kim W."/>
        </authorList>
    </citation>
    <scope>NUCLEOTIDE SEQUENCE [LARGE SCALE GENOMIC DNA]</scope>
    <source>
        <tissue evidence="1">Muscle</tissue>
    </source>
</reference>
<gene>
    <name evidence="1" type="ORF">E2C01_100504</name>
</gene>
<evidence type="ECO:0000313" key="2">
    <source>
        <dbReference type="Proteomes" id="UP000324222"/>
    </source>
</evidence>
<proteinExistence type="predicted"/>
<evidence type="ECO:0000313" key="1">
    <source>
        <dbReference type="EMBL" id="MPD04796.1"/>
    </source>
</evidence>
<keyword evidence="2" id="KW-1185">Reference proteome</keyword>
<accession>A0A5B7KD85</accession>
<sequence length="21" mass="2544">MDMLGWRSVKYSRRMQETTPA</sequence>
<dbReference type="EMBL" id="VSRR010142850">
    <property type="protein sequence ID" value="MPD04796.1"/>
    <property type="molecule type" value="Genomic_DNA"/>
</dbReference>
<protein>
    <submittedName>
        <fullName evidence="1">Uncharacterized protein</fullName>
    </submittedName>
</protein>
<dbReference type="AlphaFoldDB" id="A0A5B7KD85"/>